<keyword evidence="3 8" id="KW-0812">Transmembrane</keyword>
<comment type="similarity">
    <text evidence="2">Belongs to the cation transport ATPase (P-type) (TC 3.A.3) family. Type IB subfamily.</text>
</comment>
<dbReference type="GO" id="GO:0016463">
    <property type="term" value="F:P-type zinc transporter activity"/>
    <property type="evidence" value="ECO:0007669"/>
    <property type="project" value="UniProtKB-EC"/>
</dbReference>
<evidence type="ECO:0000256" key="4">
    <source>
        <dbReference type="ARBA" id="ARBA00022989"/>
    </source>
</evidence>
<dbReference type="OrthoDB" id="9814270at2"/>
<dbReference type="InterPro" id="IPR059000">
    <property type="entry name" value="ATPase_P-type_domA"/>
</dbReference>
<sequence length="399" mass="43437">MMFPLIPLLIAGIAGTAAYRHLPPEKKQAMKEKTQSTLERLDQGYQQWIRTHVDKRLNTQKREQQLEEFAGEYSEEEQALNRKLGLSVLNVGVATAGALVYPPLLILNAVGLAYLMGPIAYRSLQVLFQEKRLQYRLFAFLGVLANFLAGFYVIGSLFISVMFLAFKVSARSEAYSRQALVGAFALHPPDKVWVWVDGVEVEMAFNELQIGDIVVLSAGQSVPIDGHVVDGAATVDQHRLTGESQPIEKTIGDTVFASTLVLSGKLHVRVEQTGEQTNAAQIAKILNHASQSRLDCAMNSEKLADRLVLPVLGASGLAMLTVGVGGGVAVLNGSFGSTMFFAAPLNMLSYLNLASHQGILIKEGRPLEILPTVDTVVFDKTGTLTQEEPEIGRIYTLGN</sequence>
<dbReference type="InterPro" id="IPR008250">
    <property type="entry name" value="ATPase_P-typ_transduc_dom_A_sf"/>
</dbReference>
<dbReference type="PRINTS" id="PR00119">
    <property type="entry name" value="CATATPASE"/>
</dbReference>
<dbReference type="NCBIfam" id="TIGR01494">
    <property type="entry name" value="ATPase_P-type"/>
    <property type="match status" value="1"/>
</dbReference>
<dbReference type="AlphaFoldDB" id="A0A251XCH6"/>
<dbReference type="GO" id="GO:0016020">
    <property type="term" value="C:membrane"/>
    <property type="evidence" value="ECO:0007669"/>
    <property type="project" value="UniProtKB-SubCell"/>
</dbReference>
<comment type="subcellular location">
    <subcellularLocation>
        <location evidence="1">Membrane</location>
    </subcellularLocation>
</comment>
<evidence type="ECO:0000256" key="3">
    <source>
        <dbReference type="ARBA" id="ARBA00022692"/>
    </source>
</evidence>
<keyword evidence="11" id="KW-1185">Reference proteome</keyword>
<dbReference type="GO" id="GO:0005524">
    <property type="term" value="F:ATP binding"/>
    <property type="evidence" value="ECO:0007669"/>
    <property type="project" value="InterPro"/>
</dbReference>
<comment type="catalytic activity">
    <reaction evidence="7">
        <text>Zn(2+)(in) + ATP + H2O = Zn(2+)(out) + ADP + phosphate + H(+)</text>
        <dbReference type="Rhea" id="RHEA:20621"/>
        <dbReference type="ChEBI" id="CHEBI:15377"/>
        <dbReference type="ChEBI" id="CHEBI:15378"/>
        <dbReference type="ChEBI" id="CHEBI:29105"/>
        <dbReference type="ChEBI" id="CHEBI:30616"/>
        <dbReference type="ChEBI" id="CHEBI:43474"/>
        <dbReference type="ChEBI" id="CHEBI:456216"/>
        <dbReference type="EC" id="7.2.2.12"/>
    </reaction>
</comment>
<feature type="transmembrane region" description="Helical" evidence="8">
    <location>
        <begin position="91"/>
        <end position="116"/>
    </location>
</feature>
<evidence type="ECO:0000313" key="10">
    <source>
        <dbReference type="EMBL" id="OUD16298.1"/>
    </source>
</evidence>
<proteinExistence type="inferred from homology"/>
<gene>
    <name evidence="10" type="ORF">TPSD3_00830</name>
</gene>
<evidence type="ECO:0000256" key="6">
    <source>
        <dbReference type="ARBA" id="ARBA00039097"/>
    </source>
</evidence>
<dbReference type="GO" id="GO:0016887">
    <property type="term" value="F:ATP hydrolysis activity"/>
    <property type="evidence" value="ECO:0007669"/>
    <property type="project" value="InterPro"/>
</dbReference>
<keyword evidence="4 8" id="KW-1133">Transmembrane helix</keyword>
<dbReference type="InterPro" id="IPR051014">
    <property type="entry name" value="Cation_Transport_ATPase_IB"/>
</dbReference>
<protein>
    <recommendedName>
        <fullName evidence="6">P-type Zn(2+) transporter</fullName>
        <ecNumber evidence="6">7.2.2.12</ecNumber>
    </recommendedName>
</protein>
<name>A0A251XCH6_9GAMM</name>
<dbReference type="InterPro" id="IPR018303">
    <property type="entry name" value="ATPase_P-typ_P_site"/>
</dbReference>
<dbReference type="PANTHER" id="PTHR48085">
    <property type="entry name" value="CADMIUM/ZINC-TRANSPORTING ATPASE HMA2-RELATED"/>
    <property type="match status" value="1"/>
</dbReference>
<comment type="caution">
    <text evidence="10">The sequence shown here is derived from an EMBL/GenBank/DDBJ whole genome shotgun (WGS) entry which is preliminary data.</text>
</comment>
<evidence type="ECO:0000256" key="1">
    <source>
        <dbReference type="ARBA" id="ARBA00004370"/>
    </source>
</evidence>
<dbReference type="Pfam" id="PF00122">
    <property type="entry name" value="E1-E2_ATPase"/>
    <property type="match status" value="1"/>
</dbReference>
<dbReference type="SUPFAM" id="SSF81653">
    <property type="entry name" value="Calcium ATPase, transduction domain A"/>
    <property type="match status" value="1"/>
</dbReference>
<evidence type="ECO:0000256" key="2">
    <source>
        <dbReference type="ARBA" id="ARBA00006024"/>
    </source>
</evidence>
<accession>A0A251XCH6</accession>
<evidence type="ECO:0000313" key="11">
    <source>
        <dbReference type="Proteomes" id="UP000194798"/>
    </source>
</evidence>
<dbReference type="EMBL" id="MSLT01000001">
    <property type="protein sequence ID" value="OUD16298.1"/>
    <property type="molecule type" value="Genomic_DNA"/>
</dbReference>
<organism evidence="10 11">
    <name type="scientific">Thioflexithrix psekupsensis</name>
    <dbReference type="NCBI Taxonomy" id="1570016"/>
    <lineage>
        <taxon>Bacteria</taxon>
        <taxon>Pseudomonadati</taxon>
        <taxon>Pseudomonadota</taxon>
        <taxon>Gammaproteobacteria</taxon>
        <taxon>Thiotrichales</taxon>
        <taxon>Thioflexithrix</taxon>
    </lineage>
</organism>
<feature type="transmembrane region" description="Helical" evidence="8">
    <location>
        <begin position="137"/>
        <end position="166"/>
    </location>
</feature>
<reference evidence="10 11" key="1">
    <citation type="submission" date="2016-12" db="EMBL/GenBank/DDBJ databases">
        <title>Thioflexothrix psekupsii D3 genome sequencing and assembly.</title>
        <authorList>
            <person name="Fomenkov A."/>
            <person name="Vincze T."/>
            <person name="Grabovich M."/>
            <person name="Anton B.P."/>
            <person name="Dubinina G."/>
            <person name="Orlova M."/>
            <person name="Belousova E."/>
            <person name="Roberts R.J."/>
        </authorList>
    </citation>
    <scope>NUCLEOTIDE SEQUENCE [LARGE SCALE GENOMIC DNA]</scope>
    <source>
        <strain evidence="10">D3</strain>
    </source>
</reference>
<evidence type="ECO:0000256" key="8">
    <source>
        <dbReference type="SAM" id="Phobius"/>
    </source>
</evidence>
<evidence type="ECO:0000256" key="5">
    <source>
        <dbReference type="ARBA" id="ARBA00023136"/>
    </source>
</evidence>
<dbReference type="PROSITE" id="PS00154">
    <property type="entry name" value="ATPASE_E1_E2"/>
    <property type="match status" value="1"/>
</dbReference>
<dbReference type="Proteomes" id="UP000194798">
    <property type="component" value="Unassembled WGS sequence"/>
</dbReference>
<dbReference type="Gene3D" id="2.70.150.10">
    <property type="entry name" value="Calcium-transporting ATPase, cytoplasmic transduction domain A"/>
    <property type="match status" value="1"/>
</dbReference>
<feature type="domain" description="P-type ATPase A" evidence="9">
    <location>
        <begin position="189"/>
        <end position="285"/>
    </location>
</feature>
<evidence type="ECO:0000259" key="9">
    <source>
        <dbReference type="Pfam" id="PF00122"/>
    </source>
</evidence>
<evidence type="ECO:0000256" key="7">
    <source>
        <dbReference type="ARBA" id="ARBA00047308"/>
    </source>
</evidence>
<keyword evidence="5 8" id="KW-0472">Membrane</keyword>
<dbReference type="EC" id="7.2.2.12" evidence="6"/>
<dbReference type="InterPro" id="IPR001757">
    <property type="entry name" value="P_typ_ATPase"/>
</dbReference>